<evidence type="ECO:0000256" key="3">
    <source>
        <dbReference type="ARBA" id="ARBA00023239"/>
    </source>
</evidence>
<evidence type="ECO:0000256" key="2">
    <source>
        <dbReference type="ARBA" id="ARBA00022428"/>
    </source>
</evidence>
<proteinExistence type="inferred from homology"/>
<comment type="catalytic activity">
    <reaction evidence="4">
        <text>chorismate = 3-[(1-carboxyvinyl)-oxy]benzoate + H2O</text>
        <dbReference type="Rhea" id="RHEA:40051"/>
        <dbReference type="ChEBI" id="CHEBI:15377"/>
        <dbReference type="ChEBI" id="CHEBI:29748"/>
        <dbReference type="ChEBI" id="CHEBI:76981"/>
        <dbReference type="EC" id="4.2.1.151"/>
    </reaction>
</comment>
<reference evidence="5" key="1">
    <citation type="submission" date="2015-05" db="EMBL/GenBank/DDBJ databases">
        <authorList>
            <person name="Rattei Thomas"/>
        </authorList>
    </citation>
    <scope>NUCLEOTIDE SEQUENCE</scope>
    <source>
        <strain evidence="5">DC9</strain>
    </source>
</reference>
<dbReference type="Pfam" id="PF02621">
    <property type="entry name" value="VitK2_biosynth"/>
    <property type="match status" value="1"/>
</dbReference>
<dbReference type="InterPro" id="IPR003773">
    <property type="entry name" value="Menaquinone_biosynth"/>
</dbReference>
<comment type="pathway">
    <text evidence="1 4">Quinol/quinone metabolism; menaquinone biosynthesis.</text>
</comment>
<dbReference type="Gene3D" id="3.40.190.10">
    <property type="entry name" value="Periplasmic binding protein-like II"/>
    <property type="match status" value="2"/>
</dbReference>
<sequence length="264" mass="29804">MSNQLQPRISLGCVSYINSFPLSLQLIKRNDIRCVLAPPADLLNLLIEGKLDVALTSSLGAISHNLGYVPGFGIAANQRILSVNLYAAPTFFNSPQPRIAATLESRSSIGLLKVLCRHLWRIPTPHILRFITTKVLRQTPENYDGLLLIGDAALQHPVLPGFVTYDLASGWYDLTKLPFVFALLLHSTSWKEHPLPNLAMEEALQQFESSPEEVLKEAHQHTGLPPSLLQEYYALCQYRLGEEHYESFEKFREYYGTLYQQARL</sequence>
<dbReference type="PANTHER" id="PTHR37690">
    <property type="entry name" value="CHORISMATE DEHYDRATASE"/>
    <property type="match status" value="1"/>
</dbReference>
<evidence type="ECO:0000256" key="1">
    <source>
        <dbReference type="ARBA" id="ARBA00004863"/>
    </source>
</evidence>
<dbReference type="PANTHER" id="PTHR37690:SF1">
    <property type="entry name" value="CHORISMATE DEHYDRATASE"/>
    <property type="match status" value="1"/>
</dbReference>
<organism evidence="5">
    <name type="scientific">Chlamydia pneumoniae</name>
    <name type="common">Chlamydophila pneumoniae</name>
    <dbReference type="NCBI Taxonomy" id="83558"/>
    <lineage>
        <taxon>Bacteria</taxon>
        <taxon>Pseudomonadati</taxon>
        <taxon>Chlamydiota</taxon>
        <taxon>Chlamydiia</taxon>
        <taxon>Chlamydiales</taxon>
        <taxon>Chlamydiaceae</taxon>
        <taxon>Chlamydia/Chlamydophila group</taxon>
        <taxon>Chlamydia</taxon>
    </lineage>
</organism>
<dbReference type="GO" id="GO:0016836">
    <property type="term" value="F:hydro-lyase activity"/>
    <property type="evidence" value="ECO:0007669"/>
    <property type="project" value="UniProtKB-UniRule"/>
</dbReference>
<comment type="function">
    <text evidence="4">Catalyzes the dehydration of chorismate into 3-[(1-carboxyvinyl)oxy]benzoate, a step in the biosynthesis of menaquinone (MK, vitamin K2).</text>
</comment>
<accession>A0A0F7WYW8</accession>
<keyword evidence="2 4" id="KW-0474">Menaquinone biosynthesis</keyword>
<evidence type="ECO:0000313" key="5">
    <source>
        <dbReference type="EMBL" id="CRI42628.1"/>
    </source>
</evidence>
<dbReference type="CDD" id="cd13634">
    <property type="entry name" value="PBP2_Sco4506"/>
    <property type="match status" value="1"/>
</dbReference>
<dbReference type="InterPro" id="IPR030868">
    <property type="entry name" value="MqnA"/>
</dbReference>
<dbReference type="EMBL" id="LN847049">
    <property type="protein sequence ID" value="CRI42628.1"/>
    <property type="molecule type" value="Genomic_DNA"/>
</dbReference>
<dbReference type="GO" id="GO:0009234">
    <property type="term" value="P:menaquinone biosynthetic process"/>
    <property type="evidence" value="ECO:0007669"/>
    <property type="project" value="UniProtKB-UniRule"/>
</dbReference>
<name>A0A0F7WYW8_CHLPN</name>
<dbReference type="HAMAP" id="MF_00995">
    <property type="entry name" value="MqnA"/>
    <property type="match status" value="1"/>
</dbReference>
<comment type="similarity">
    <text evidence="4">Belongs to the MqnA/MqnD family. MqnA subfamily.</text>
</comment>
<evidence type="ECO:0000256" key="4">
    <source>
        <dbReference type="HAMAP-Rule" id="MF_00995"/>
    </source>
</evidence>
<dbReference type="EC" id="4.2.1.151" evidence="4"/>
<gene>
    <name evidence="4" type="primary">mqnA</name>
    <name evidence="5" type="ORF">BN1224_DC9_BS_01110</name>
</gene>
<dbReference type="UniPathway" id="UPA00079"/>
<protein>
    <recommendedName>
        <fullName evidence="4">Chorismate dehydratase</fullName>
        <ecNumber evidence="4">4.2.1.151</ecNumber>
    </recommendedName>
    <alternativeName>
        <fullName evidence="4">Menaquinone biosynthetic enzyme MqnA</fullName>
    </alternativeName>
</protein>
<keyword evidence="3 4" id="KW-0456">Lyase</keyword>
<dbReference type="AlphaFoldDB" id="A0A0F7WYW8"/>
<dbReference type="SUPFAM" id="SSF53850">
    <property type="entry name" value="Periplasmic binding protein-like II"/>
    <property type="match status" value="1"/>
</dbReference>